<proteinExistence type="predicted"/>
<dbReference type="EMBL" id="JACRTE010000008">
    <property type="protein sequence ID" value="MBC8596770.1"/>
    <property type="molecule type" value="Genomic_DNA"/>
</dbReference>
<feature type="domain" description="Cysteine-rich VLP" evidence="1">
    <location>
        <begin position="8"/>
        <end position="64"/>
    </location>
</feature>
<dbReference type="RefSeq" id="WP_262432165.1">
    <property type="nucleotide sequence ID" value="NZ_JACRTE010000008.1"/>
</dbReference>
<sequence length="123" mass="14327">MNDRIDLTPKQSRKVNALIKRLCCNYDNGNCIRLDDGDPCVCVQCITYSHIICKWFRIAVLPADKDLYIELARPKNSKNCVVCGKGFVSKGNRAKYCSVCKIYVRRRKQVQYQQRYKRNKGKD</sequence>
<dbReference type="Pfam" id="PF14194">
    <property type="entry name" value="Cys_rich_VLP"/>
    <property type="match status" value="1"/>
</dbReference>
<dbReference type="InterPro" id="IPR025973">
    <property type="entry name" value="Cys_rich_VLP_dom"/>
</dbReference>
<keyword evidence="3" id="KW-1185">Reference proteome</keyword>
<protein>
    <submittedName>
        <fullName evidence="2">Cysteine-rich VLP protein</fullName>
    </submittedName>
</protein>
<comment type="caution">
    <text evidence="2">The sequence shown here is derived from an EMBL/GenBank/DDBJ whole genome shotgun (WGS) entry which is preliminary data.</text>
</comment>
<dbReference type="AlphaFoldDB" id="A0A926FEH4"/>
<name>A0A926FEH4_9FIRM</name>
<reference evidence="2" key="1">
    <citation type="submission" date="2020-08" db="EMBL/GenBank/DDBJ databases">
        <title>Genome public.</title>
        <authorList>
            <person name="Liu C."/>
            <person name="Sun Q."/>
        </authorList>
    </citation>
    <scope>NUCLEOTIDE SEQUENCE</scope>
    <source>
        <strain evidence="2">NSJ-50</strain>
    </source>
</reference>
<organism evidence="2 3">
    <name type="scientific">Qingrenia yutianensis</name>
    <dbReference type="NCBI Taxonomy" id="2763676"/>
    <lineage>
        <taxon>Bacteria</taxon>
        <taxon>Bacillati</taxon>
        <taxon>Bacillota</taxon>
        <taxon>Clostridia</taxon>
        <taxon>Eubacteriales</taxon>
        <taxon>Oscillospiraceae</taxon>
        <taxon>Qingrenia</taxon>
    </lineage>
</organism>
<gene>
    <name evidence="2" type="ORF">H8706_07785</name>
</gene>
<dbReference type="Proteomes" id="UP000647416">
    <property type="component" value="Unassembled WGS sequence"/>
</dbReference>
<evidence type="ECO:0000313" key="2">
    <source>
        <dbReference type="EMBL" id="MBC8596770.1"/>
    </source>
</evidence>
<evidence type="ECO:0000259" key="1">
    <source>
        <dbReference type="Pfam" id="PF14194"/>
    </source>
</evidence>
<evidence type="ECO:0000313" key="3">
    <source>
        <dbReference type="Proteomes" id="UP000647416"/>
    </source>
</evidence>
<accession>A0A926FEH4</accession>